<dbReference type="OrthoDB" id="10039566at2759"/>
<dbReference type="RefSeq" id="XP_058335142.1">
    <property type="nucleotide sequence ID" value="XM_058472001.1"/>
</dbReference>
<dbReference type="GeneID" id="83199304"/>
<keyword evidence="2" id="KW-0472">Membrane</keyword>
<dbReference type="PANTHER" id="PTHR35895">
    <property type="entry name" value="CHROMOSOME 16, WHOLE GENOME SHOTGUN SEQUENCE"/>
    <property type="match status" value="1"/>
</dbReference>
<dbReference type="AlphaFoldDB" id="A0A9W9PKN7"/>
<organism evidence="3 4">
    <name type="scientific">Penicillium chermesinum</name>
    <dbReference type="NCBI Taxonomy" id="63820"/>
    <lineage>
        <taxon>Eukaryota</taxon>
        <taxon>Fungi</taxon>
        <taxon>Dikarya</taxon>
        <taxon>Ascomycota</taxon>
        <taxon>Pezizomycotina</taxon>
        <taxon>Eurotiomycetes</taxon>
        <taxon>Eurotiomycetidae</taxon>
        <taxon>Eurotiales</taxon>
        <taxon>Aspergillaceae</taxon>
        <taxon>Penicillium</taxon>
    </lineage>
</organism>
<reference evidence="3" key="1">
    <citation type="submission" date="2022-11" db="EMBL/GenBank/DDBJ databases">
        <authorList>
            <person name="Petersen C."/>
        </authorList>
    </citation>
    <scope>NUCLEOTIDE SEQUENCE</scope>
    <source>
        <strain evidence="3">IBT 19713</strain>
    </source>
</reference>
<dbReference type="PANTHER" id="PTHR35895:SF1">
    <property type="entry name" value="LIPID-BINDING SERUM GLYCOPROTEIN C-TERMINAL DOMAIN-CONTAINING PROTEIN"/>
    <property type="match status" value="1"/>
</dbReference>
<proteinExistence type="predicted"/>
<dbReference type="InterPro" id="IPR022185">
    <property type="entry name" value="DUF3712"/>
</dbReference>
<accession>A0A9W9PKN7</accession>
<evidence type="ECO:0000313" key="3">
    <source>
        <dbReference type="EMBL" id="KAJ5247721.1"/>
    </source>
</evidence>
<dbReference type="InterPro" id="IPR046368">
    <property type="entry name" value="Tag1"/>
</dbReference>
<dbReference type="EMBL" id="JAPQKS010000002">
    <property type="protein sequence ID" value="KAJ5247721.1"/>
    <property type="molecule type" value="Genomic_DNA"/>
</dbReference>
<feature type="transmembrane region" description="Helical" evidence="2">
    <location>
        <begin position="35"/>
        <end position="58"/>
    </location>
</feature>
<comment type="caution">
    <text evidence="3">The sequence shown here is derived from an EMBL/GenBank/DDBJ whole genome shotgun (WGS) entry which is preliminary data.</text>
</comment>
<dbReference type="Proteomes" id="UP001150941">
    <property type="component" value="Unassembled WGS sequence"/>
</dbReference>
<dbReference type="Pfam" id="PF12505">
    <property type="entry name" value="DUF3712"/>
    <property type="match status" value="1"/>
</dbReference>
<feature type="compositionally biased region" description="Basic and acidic residues" evidence="1">
    <location>
        <begin position="1"/>
        <end position="17"/>
    </location>
</feature>
<keyword evidence="2" id="KW-1133">Transmembrane helix</keyword>
<keyword evidence="4" id="KW-1185">Reference proteome</keyword>
<evidence type="ECO:0000256" key="2">
    <source>
        <dbReference type="SAM" id="Phobius"/>
    </source>
</evidence>
<protein>
    <submittedName>
        <fullName evidence="3">Uncharacterized protein</fullName>
    </submittedName>
</protein>
<name>A0A9W9PKN7_9EURO</name>
<keyword evidence="2" id="KW-0812">Transmembrane</keyword>
<evidence type="ECO:0000256" key="1">
    <source>
        <dbReference type="SAM" id="MobiDB-lite"/>
    </source>
</evidence>
<gene>
    <name evidence="3" type="ORF">N7468_002704</name>
</gene>
<dbReference type="GO" id="GO:0000329">
    <property type="term" value="C:fungal-type vacuole membrane"/>
    <property type="evidence" value="ECO:0007669"/>
    <property type="project" value="InterPro"/>
</dbReference>
<sequence length="336" mass="37307">MTDNKGEATETVGDRPKSQKTRICSGLRGNLKRWWWLYTISLSVIVMVVTLPIVYVAYPKIAQRDVNKSTLNITRMVISDPDPTSFVLYQSQTVKTASSFHPWIYSFEAAVSLPRAPRPFISVHVPKTKSVNGAVIEISQSIILSDTNSFANFAEVIMTQEEIQMDIQGKPNLQEGGLPKVPISYNKTVTMRGLNKLKGFNVTEIQLLQKLDNGRNMKGTVFIPNPTVMTITLGNVTFDLSAQDQPIGQVYLDNLVLRPGGNTVPMTAAIDEIKIVHLFLSKTNPIREGMIAFNITGNSSVYNNKQLPYFTEALKASSFTAQIDVTQALQTLDIHL</sequence>
<reference evidence="3" key="2">
    <citation type="journal article" date="2023" name="IMA Fungus">
        <title>Comparative genomic study of the Penicillium genus elucidates a diverse pangenome and 15 lateral gene transfer events.</title>
        <authorList>
            <person name="Petersen C."/>
            <person name="Sorensen T."/>
            <person name="Nielsen M.R."/>
            <person name="Sondergaard T.E."/>
            <person name="Sorensen J.L."/>
            <person name="Fitzpatrick D.A."/>
            <person name="Frisvad J.C."/>
            <person name="Nielsen K.L."/>
        </authorList>
    </citation>
    <scope>NUCLEOTIDE SEQUENCE</scope>
    <source>
        <strain evidence="3">IBT 19713</strain>
    </source>
</reference>
<feature type="region of interest" description="Disordered" evidence="1">
    <location>
        <begin position="1"/>
        <end position="21"/>
    </location>
</feature>
<evidence type="ECO:0000313" key="4">
    <source>
        <dbReference type="Proteomes" id="UP001150941"/>
    </source>
</evidence>